<dbReference type="Pfam" id="PF00892">
    <property type="entry name" value="EamA"/>
    <property type="match status" value="1"/>
</dbReference>
<feature type="transmembrane region" description="Helical" evidence="6">
    <location>
        <begin position="175"/>
        <end position="191"/>
    </location>
</feature>
<protein>
    <submittedName>
        <fullName evidence="8">Membrane protein containing DUF6, transmembrane</fullName>
    </submittedName>
</protein>
<dbReference type="PANTHER" id="PTHR32322">
    <property type="entry name" value="INNER MEMBRANE TRANSPORTER"/>
    <property type="match status" value="1"/>
</dbReference>
<feature type="transmembrane region" description="Helical" evidence="6">
    <location>
        <begin position="83"/>
        <end position="101"/>
    </location>
</feature>
<evidence type="ECO:0000256" key="1">
    <source>
        <dbReference type="ARBA" id="ARBA00004651"/>
    </source>
</evidence>
<evidence type="ECO:0000256" key="2">
    <source>
        <dbReference type="ARBA" id="ARBA00022475"/>
    </source>
</evidence>
<evidence type="ECO:0000313" key="8">
    <source>
        <dbReference type="EMBL" id="EKC65653.1"/>
    </source>
</evidence>
<feature type="transmembrane region" description="Helical" evidence="6">
    <location>
        <begin position="26"/>
        <end position="45"/>
    </location>
</feature>
<evidence type="ECO:0000256" key="6">
    <source>
        <dbReference type="SAM" id="Phobius"/>
    </source>
</evidence>
<evidence type="ECO:0000256" key="5">
    <source>
        <dbReference type="ARBA" id="ARBA00023136"/>
    </source>
</evidence>
<feature type="domain" description="EamA" evidence="7">
    <location>
        <begin position="53"/>
        <end position="191"/>
    </location>
</feature>
<keyword evidence="3 6" id="KW-0812">Transmembrane</keyword>
<evidence type="ECO:0000256" key="4">
    <source>
        <dbReference type="ARBA" id="ARBA00022989"/>
    </source>
</evidence>
<dbReference type="AlphaFoldDB" id="K1T7U3"/>
<comment type="caution">
    <text evidence="8">The sequence shown here is derived from an EMBL/GenBank/DDBJ whole genome shotgun (WGS) entry which is preliminary data.</text>
</comment>
<proteinExistence type="predicted"/>
<accession>K1T7U3</accession>
<keyword evidence="5 6" id="KW-0472">Membrane</keyword>
<dbReference type="InterPro" id="IPR000620">
    <property type="entry name" value="EamA_dom"/>
</dbReference>
<gene>
    <name evidence="8" type="ORF">LEA_10208</name>
</gene>
<feature type="transmembrane region" description="Helical" evidence="6">
    <location>
        <begin position="116"/>
        <end position="138"/>
    </location>
</feature>
<feature type="transmembrane region" description="Helical" evidence="6">
    <location>
        <begin position="150"/>
        <end position="169"/>
    </location>
</feature>
<dbReference type="GO" id="GO:0005886">
    <property type="term" value="C:plasma membrane"/>
    <property type="evidence" value="ECO:0007669"/>
    <property type="project" value="UniProtKB-SubCell"/>
</dbReference>
<keyword evidence="2" id="KW-1003">Cell membrane</keyword>
<name>K1T7U3_9ZZZZ</name>
<keyword evidence="4 6" id="KW-1133">Transmembrane helix</keyword>
<dbReference type="PANTHER" id="PTHR32322:SF18">
    <property type="entry name" value="S-ADENOSYLMETHIONINE_S-ADENOSYLHOMOCYSTEINE TRANSPORTER"/>
    <property type="match status" value="1"/>
</dbReference>
<evidence type="ECO:0000259" key="7">
    <source>
        <dbReference type="Pfam" id="PF00892"/>
    </source>
</evidence>
<organism evidence="8">
    <name type="scientific">human gut metagenome</name>
    <dbReference type="NCBI Taxonomy" id="408170"/>
    <lineage>
        <taxon>unclassified sequences</taxon>
        <taxon>metagenomes</taxon>
        <taxon>organismal metagenomes</taxon>
    </lineage>
</organism>
<dbReference type="EMBL" id="AJWY01006867">
    <property type="protein sequence ID" value="EKC65653.1"/>
    <property type="molecule type" value="Genomic_DNA"/>
</dbReference>
<evidence type="ECO:0000256" key="3">
    <source>
        <dbReference type="ARBA" id="ARBA00022692"/>
    </source>
</evidence>
<reference evidence="8" key="1">
    <citation type="journal article" date="2013" name="Environ. Microbiol.">
        <title>Microbiota from the distal guts of lean and obese adolescents exhibit partial functional redundancy besides clear differences in community structure.</title>
        <authorList>
            <person name="Ferrer M."/>
            <person name="Ruiz A."/>
            <person name="Lanza F."/>
            <person name="Haange S.B."/>
            <person name="Oberbach A."/>
            <person name="Till H."/>
            <person name="Bargiela R."/>
            <person name="Campoy C."/>
            <person name="Segura M.T."/>
            <person name="Richter M."/>
            <person name="von Bergen M."/>
            <person name="Seifert J."/>
            <person name="Suarez A."/>
        </authorList>
    </citation>
    <scope>NUCLEOTIDE SEQUENCE</scope>
</reference>
<dbReference type="Gene3D" id="1.10.3730.20">
    <property type="match status" value="1"/>
</dbReference>
<dbReference type="SUPFAM" id="SSF103481">
    <property type="entry name" value="Multidrug resistance efflux transporter EmrE"/>
    <property type="match status" value="2"/>
</dbReference>
<dbReference type="InterPro" id="IPR037185">
    <property type="entry name" value="EmrE-like"/>
</dbReference>
<feature type="transmembrane region" description="Helical" evidence="6">
    <location>
        <begin position="51"/>
        <end position="71"/>
    </location>
</feature>
<dbReference type="InterPro" id="IPR050638">
    <property type="entry name" value="AA-Vitamin_Transporters"/>
</dbReference>
<comment type="subcellular location">
    <subcellularLocation>
        <location evidence="1">Cell membrane</location>
        <topology evidence="1">Multi-pass membrane protein</topology>
    </subcellularLocation>
</comment>
<sequence length="212" mass="21952">MVALIPLCSLVYGAIFLHEKATWRQVVFSVLSVAGVIVLAVYATGIGAGSFLGFLILLGTVFAGAGYMVACRACSGSFTAFERTYITCGMGAAAFGVLSVLEHRHDLNAVVLPMTHAPFALAIVFLSVVASVLSYLALNRALEVLPVARTAALINFSTVVSVLAGVLLLHEPFGWVSAAASAAILVGIWGVQRFAAPAVPDTAESAEPLSPS</sequence>